<dbReference type="Pfam" id="PF01425">
    <property type="entry name" value="Amidase"/>
    <property type="match status" value="1"/>
</dbReference>
<evidence type="ECO:0000259" key="2">
    <source>
        <dbReference type="Pfam" id="PF01425"/>
    </source>
</evidence>
<dbReference type="PANTHER" id="PTHR42678">
    <property type="entry name" value="AMIDASE"/>
    <property type="match status" value="1"/>
</dbReference>
<feature type="domain" description="Amidase" evidence="2">
    <location>
        <begin position="66"/>
        <end position="516"/>
    </location>
</feature>
<keyword evidence="4" id="KW-1185">Reference proteome</keyword>
<evidence type="ECO:0000313" key="4">
    <source>
        <dbReference type="Proteomes" id="UP001359886"/>
    </source>
</evidence>
<name>A0AAW9RA54_9GAMM</name>
<evidence type="ECO:0000313" key="3">
    <source>
        <dbReference type="EMBL" id="MEJ8566281.1"/>
    </source>
</evidence>
<dbReference type="InterPro" id="IPR036928">
    <property type="entry name" value="AS_sf"/>
</dbReference>
<sequence length="553" mass="59027">MNTSRLMKPARVRRLSGLHGLMACVLLWAGLFAPLQAGERVFDLREAGIDDIQAAVAAGALTYERLVELYLARIETYDDAGPRLRAIIEVPPRALEIARALDIEREERGLRGPLHGIPVVIKDTIDVADIPSAGGNIALAGTFPSDDATVVAKLRAAGAIILAKTNLDEFNMGAEGLSSLGGQTLNPYDLERNPGGSSAGSGVAVNVGFATVALGTESGASVRSPSSNNSLVGIAPSEGLVSRAGVMAISYTQDRVGPMAKTVRDAALMLQVMRGFDAADLFTWQSLGRLDGVDYLAALDTNALAGARIGVLRDLFREGDEFREINTLIETEIQTLRGPADSEVNVMPGSGAMLVDGLSLGLDVIDFFPDARASVPEIRATFDAWLTARGPDTPVASFEDLVRSGEYLQALKPLFERVLELPGPDLNRNYHARLANRATVRRLIVDLMDRHRLDALVYPFKSLAAPPLGTSDRGPRDNPVSSVSGLPAIVVPAGVTSEGLPISIEFLGRPFSEATLIAIAYAYEQQSRKRVAPDSTPGLTGERFTYTVEDPCD</sequence>
<reference evidence="3 4" key="1">
    <citation type="submission" date="2024-02" db="EMBL/GenBank/DDBJ databases">
        <title>A novel Wenzhouxiangellaceae bacterium, isolated from coastal sediments.</title>
        <authorList>
            <person name="Du Z.-J."/>
            <person name="Ye Y.-Q."/>
            <person name="Zhang X.-Y."/>
        </authorList>
    </citation>
    <scope>NUCLEOTIDE SEQUENCE [LARGE SCALE GENOMIC DNA]</scope>
    <source>
        <strain evidence="3 4">CH-27</strain>
    </source>
</reference>
<dbReference type="PANTHER" id="PTHR42678:SF34">
    <property type="entry name" value="OS04G0183300 PROTEIN"/>
    <property type="match status" value="1"/>
</dbReference>
<dbReference type="RefSeq" id="WP_354693604.1">
    <property type="nucleotide sequence ID" value="NZ_JAZHOG010000001.1"/>
</dbReference>
<dbReference type="Gene3D" id="3.90.1300.10">
    <property type="entry name" value="Amidase signature (AS) domain"/>
    <property type="match status" value="1"/>
</dbReference>
<dbReference type="SUPFAM" id="SSF75304">
    <property type="entry name" value="Amidase signature (AS) enzymes"/>
    <property type="match status" value="1"/>
</dbReference>
<organism evidence="3 4">
    <name type="scientific">Elongatibacter sediminis</name>
    <dbReference type="NCBI Taxonomy" id="3119006"/>
    <lineage>
        <taxon>Bacteria</taxon>
        <taxon>Pseudomonadati</taxon>
        <taxon>Pseudomonadota</taxon>
        <taxon>Gammaproteobacteria</taxon>
        <taxon>Chromatiales</taxon>
        <taxon>Wenzhouxiangellaceae</taxon>
        <taxon>Elongatibacter</taxon>
    </lineage>
</organism>
<dbReference type="InterPro" id="IPR023631">
    <property type="entry name" value="Amidase_dom"/>
</dbReference>
<evidence type="ECO:0000256" key="1">
    <source>
        <dbReference type="SAM" id="MobiDB-lite"/>
    </source>
</evidence>
<dbReference type="AlphaFoldDB" id="A0AAW9RA54"/>
<comment type="caution">
    <text evidence="3">The sequence shown here is derived from an EMBL/GenBank/DDBJ whole genome shotgun (WGS) entry which is preliminary data.</text>
</comment>
<dbReference type="EMBL" id="JAZHOG010000001">
    <property type="protein sequence ID" value="MEJ8566281.1"/>
    <property type="molecule type" value="Genomic_DNA"/>
</dbReference>
<gene>
    <name evidence="3" type="ORF">V3330_01480</name>
</gene>
<dbReference type="Proteomes" id="UP001359886">
    <property type="component" value="Unassembled WGS sequence"/>
</dbReference>
<feature type="region of interest" description="Disordered" evidence="1">
    <location>
        <begin position="530"/>
        <end position="553"/>
    </location>
</feature>
<accession>A0AAW9RA54</accession>
<protein>
    <submittedName>
        <fullName evidence="3">Amidase family protein</fullName>
    </submittedName>
</protein>
<proteinExistence type="predicted"/>